<evidence type="ECO:0000259" key="9">
    <source>
        <dbReference type="Pfam" id="PF05922"/>
    </source>
</evidence>
<keyword evidence="2 6" id="KW-0645">Protease</keyword>
<feature type="domain" description="Subtilisin-like protease fibronectin type-III" evidence="10">
    <location>
        <begin position="680"/>
        <end position="776"/>
    </location>
</feature>
<dbReference type="InterPro" id="IPR022398">
    <property type="entry name" value="Peptidase_S8_His-AS"/>
</dbReference>
<dbReference type="InterPro" id="IPR036852">
    <property type="entry name" value="Peptidase_S8/S53_dom_sf"/>
</dbReference>
<dbReference type="InterPro" id="IPR034197">
    <property type="entry name" value="Peptidases_S8_3"/>
</dbReference>
<evidence type="ECO:0000313" key="12">
    <source>
        <dbReference type="RefSeq" id="XP_010477247.1"/>
    </source>
</evidence>
<dbReference type="PRINTS" id="PR00723">
    <property type="entry name" value="SUBTILISIN"/>
</dbReference>
<dbReference type="Gene3D" id="3.50.30.30">
    <property type="match status" value="1"/>
</dbReference>
<keyword evidence="7" id="KW-0812">Transmembrane</keyword>
<name>A0ABM0WWP8_CAMSA</name>
<evidence type="ECO:0000313" key="11">
    <source>
        <dbReference type="Proteomes" id="UP000694864"/>
    </source>
</evidence>
<dbReference type="Gene3D" id="3.30.70.80">
    <property type="entry name" value="Peptidase S8 propeptide/proteinase inhibitor I9"/>
    <property type="match status" value="1"/>
</dbReference>
<evidence type="ECO:0000256" key="7">
    <source>
        <dbReference type="SAM" id="Phobius"/>
    </source>
</evidence>
<dbReference type="Proteomes" id="UP000694864">
    <property type="component" value="Chromosome 17"/>
</dbReference>
<evidence type="ECO:0000259" key="10">
    <source>
        <dbReference type="Pfam" id="PF17766"/>
    </source>
</evidence>
<keyword evidence="4 6" id="KW-0378">Hydrolase</keyword>
<keyword evidence="5 6" id="KW-0720">Serine protease</keyword>
<evidence type="ECO:0000256" key="5">
    <source>
        <dbReference type="ARBA" id="ARBA00022825"/>
    </source>
</evidence>
<feature type="active site" description="Charge relay system" evidence="6">
    <location>
        <position position="160"/>
    </location>
</feature>
<evidence type="ECO:0000256" key="1">
    <source>
        <dbReference type="ARBA" id="ARBA00011073"/>
    </source>
</evidence>
<protein>
    <submittedName>
        <fullName evidence="12">CO(2)-response secreted protease</fullName>
    </submittedName>
</protein>
<dbReference type="SUPFAM" id="SSF52743">
    <property type="entry name" value="Subtilisin-like"/>
    <property type="match status" value="1"/>
</dbReference>
<dbReference type="RefSeq" id="XP_010477247.1">
    <property type="nucleotide sequence ID" value="XM_010478945.1"/>
</dbReference>
<dbReference type="InterPro" id="IPR010259">
    <property type="entry name" value="S8pro/Inhibitor_I9"/>
</dbReference>
<dbReference type="InterPro" id="IPR037045">
    <property type="entry name" value="S8pro/Inhibitor_I9_sf"/>
</dbReference>
<dbReference type="InterPro" id="IPR045051">
    <property type="entry name" value="SBT"/>
</dbReference>
<dbReference type="PROSITE" id="PS00138">
    <property type="entry name" value="SUBTILASE_SER"/>
    <property type="match status" value="1"/>
</dbReference>
<dbReference type="GO" id="GO:0008233">
    <property type="term" value="F:peptidase activity"/>
    <property type="evidence" value="ECO:0007669"/>
    <property type="project" value="UniProtKB-KW"/>
</dbReference>
<proteinExistence type="inferred from homology"/>
<dbReference type="PANTHER" id="PTHR10795">
    <property type="entry name" value="PROPROTEIN CONVERTASE SUBTILISIN/KEXIN"/>
    <property type="match status" value="1"/>
</dbReference>
<feature type="active site" description="Charge relay system" evidence="6">
    <location>
        <position position="561"/>
    </location>
</feature>
<organism evidence="11 12">
    <name type="scientific">Camelina sativa</name>
    <name type="common">False flax</name>
    <name type="synonym">Myagrum sativum</name>
    <dbReference type="NCBI Taxonomy" id="90675"/>
    <lineage>
        <taxon>Eukaryota</taxon>
        <taxon>Viridiplantae</taxon>
        <taxon>Streptophyta</taxon>
        <taxon>Embryophyta</taxon>
        <taxon>Tracheophyta</taxon>
        <taxon>Spermatophyta</taxon>
        <taxon>Magnoliopsida</taxon>
        <taxon>eudicotyledons</taxon>
        <taxon>Gunneridae</taxon>
        <taxon>Pentapetalae</taxon>
        <taxon>rosids</taxon>
        <taxon>malvids</taxon>
        <taxon>Brassicales</taxon>
        <taxon>Brassicaceae</taxon>
        <taxon>Camelineae</taxon>
        <taxon>Camelina</taxon>
    </lineage>
</organism>
<gene>
    <name evidence="12" type="primary">LOC104756369</name>
</gene>
<feature type="domain" description="Inhibitor I9" evidence="9">
    <location>
        <begin position="50"/>
        <end position="123"/>
    </location>
</feature>
<feature type="transmembrane region" description="Helical" evidence="7">
    <location>
        <begin position="18"/>
        <end position="37"/>
    </location>
</feature>
<dbReference type="Pfam" id="PF00082">
    <property type="entry name" value="Peptidase_S8"/>
    <property type="match status" value="1"/>
</dbReference>
<dbReference type="PROSITE" id="PS51892">
    <property type="entry name" value="SUBTILASE"/>
    <property type="match status" value="1"/>
</dbReference>
<evidence type="ECO:0000256" key="2">
    <source>
        <dbReference type="ARBA" id="ARBA00022670"/>
    </source>
</evidence>
<dbReference type="GeneID" id="104756369"/>
<evidence type="ECO:0000259" key="8">
    <source>
        <dbReference type="Pfam" id="PF00082"/>
    </source>
</evidence>
<accession>A0ABM0WWP8</accession>
<dbReference type="Pfam" id="PF17766">
    <property type="entry name" value="fn3_6"/>
    <property type="match status" value="1"/>
</dbReference>
<keyword evidence="3" id="KW-0732">Signal</keyword>
<dbReference type="CDD" id="cd02120">
    <property type="entry name" value="PA_subtilisin_like"/>
    <property type="match status" value="1"/>
</dbReference>
<reference evidence="11" key="1">
    <citation type="journal article" date="2014" name="Nat. Commun.">
        <title>The emerging biofuel crop Camelina sativa retains a highly undifferentiated hexaploid genome structure.</title>
        <authorList>
            <person name="Kagale S."/>
            <person name="Koh C."/>
            <person name="Nixon J."/>
            <person name="Bollina V."/>
            <person name="Clarke W.E."/>
            <person name="Tuteja R."/>
            <person name="Spillane C."/>
            <person name="Robinson S.J."/>
            <person name="Links M.G."/>
            <person name="Clarke C."/>
            <person name="Higgins E.E."/>
            <person name="Huebert T."/>
            <person name="Sharpe A.G."/>
            <person name="Parkin I.A."/>
        </authorList>
    </citation>
    <scope>NUCLEOTIDE SEQUENCE [LARGE SCALE GENOMIC DNA]</scope>
    <source>
        <strain evidence="11">cv. DH55</strain>
    </source>
</reference>
<dbReference type="PROSITE" id="PS00137">
    <property type="entry name" value="SUBTILASE_HIS"/>
    <property type="match status" value="1"/>
</dbReference>
<dbReference type="InterPro" id="IPR041469">
    <property type="entry name" value="Subtilisin-like_FN3"/>
</dbReference>
<dbReference type="CDD" id="cd04852">
    <property type="entry name" value="Peptidases_S8_3"/>
    <property type="match status" value="1"/>
</dbReference>
<reference evidence="12" key="2">
    <citation type="submission" date="2025-08" db="UniProtKB">
        <authorList>
            <consortium name="RefSeq"/>
        </authorList>
    </citation>
    <scope>IDENTIFICATION</scope>
    <source>
        <tissue evidence="12">Leaf</tissue>
    </source>
</reference>
<dbReference type="GO" id="GO:0006508">
    <property type="term" value="P:proteolysis"/>
    <property type="evidence" value="ECO:0007669"/>
    <property type="project" value="UniProtKB-KW"/>
</dbReference>
<comment type="similarity">
    <text evidence="1 6">Belongs to the peptidase S8 family.</text>
</comment>
<keyword evidence="7" id="KW-0472">Membrane</keyword>
<dbReference type="InterPro" id="IPR000209">
    <property type="entry name" value="Peptidase_S8/S53_dom"/>
</dbReference>
<dbReference type="Gene3D" id="3.40.50.200">
    <property type="entry name" value="Peptidase S8/S53 domain"/>
    <property type="match status" value="1"/>
</dbReference>
<feature type="active site" description="Charge relay system" evidence="6">
    <location>
        <position position="225"/>
    </location>
</feature>
<evidence type="ECO:0000256" key="6">
    <source>
        <dbReference type="PROSITE-ProRule" id="PRU01240"/>
    </source>
</evidence>
<sequence>MVSVQVLKWLGNYKNMKALTFFTPFLLFLYLLCILFTTETEAGSRNGDGVYIVYMGTASSAANAYRAQILINTMFKRRANDLVHTYKHGFTGFAAHMTAEEAKVIAKKPGVVSVFPDPNFQLHTTHSWDFLKYQTSVKIDSGPPSTASDGSYDSIVGILDTGIWPESESFNDKDMGPVPSRWKGTCMEAKDFKSTNCNRKIIGARYYKNPDDDSEYDTTRDVIGHGSHVSSTIAGSAVENASYYGVASGTAKGGSPNARIAMYKVCNPGGCTGSSILAAFDDAIADGVDVLSLSLGAPAYARIDLNTDPIAIGAFHAMEQGILVICSAGNDGPDVGTVTNTAPWIMTVAANTIDRDFESDVVLGGNKVIKGEGIHFSNASKSPVYPLIHGKSAKNADASEGEARACDFGSLDKEKVKGKVVLCENVGGSYYASSASDEVKSKGGIGCVFVDDRTRAVASTYGTFPTTVIDSKEAAEIFSYLNSTKDPVATILPTATVEKFTPAPTVAYFSSRGPSSLTRSILKPDITAPGVAILAAWTGNDSAISLEGKPTSQYNVISGTSMSAPHVTAVASLVKSQHPTWSPSAIKSAIMTTATQTNNDKGLITTETGAAATPYDSGAGELSSTASMQPGLVYETTETDYLNFLCYYGYNVTTIKAMSKALPVNFTCPADSNLDLISTINYPSIGISGFKGNGNTTVTRTVTNVGGDGVAVYTVSVETPQGFNIQVTPEKLQFTKNGEKLTYQVIVSATASLTQDVFGALTWSNAKYKVRSPIVISSESSRTN</sequence>
<evidence type="ECO:0000256" key="3">
    <source>
        <dbReference type="ARBA" id="ARBA00022729"/>
    </source>
</evidence>
<dbReference type="Pfam" id="PF05922">
    <property type="entry name" value="Inhibitor_I9"/>
    <property type="match status" value="1"/>
</dbReference>
<dbReference type="InterPro" id="IPR015500">
    <property type="entry name" value="Peptidase_S8_subtilisin-rel"/>
</dbReference>
<dbReference type="Gene3D" id="2.60.40.2310">
    <property type="match status" value="1"/>
</dbReference>
<keyword evidence="11" id="KW-1185">Reference proteome</keyword>
<evidence type="ECO:0000256" key="4">
    <source>
        <dbReference type="ARBA" id="ARBA00022801"/>
    </source>
</evidence>
<feature type="domain" description="Peptidase S8/S53" evidence="8">
    <location>
        <begin position="155"/>
        <end position="599"/>
    </location>
</feature>
<keyword evidence="7" id="KW-1133">Transmembrane helix</keyword>
<dbReference type="InterPro" id="IPR023828">
    <property type="entry name" value="Peptidase_S8_Ser-AS"/>
</dbReference>